<proteinExistence type="predicted"/>
<gene>
    <name evidence="8" type="primary">LOC118417684</name>
</gene>
<evidence type="ECO:0000259" key="6">
    <source>
        <dbReference type="PROSITE" id="PS50053"/>
    </source>
</evidence>
<comment type="catalytic activity">
    <reaction evidence="4">
        <text>a 1-O-alkyl-2-acetyl-sn-glycero-3-phosphocholine + H2O = a 1-O-alkyl-sn-glycero-3-phosphocholine + acetate + H(+)</text>
        <dbReference type="Rhea" id="RHEA:17777"/>
        <dbReference type="ChEBI" id="CHEBI:15377"/>
        <dbReference type="ChEBI" id="CHEBI:15378"/>
        <dbReference type="ChEBI" id="CHEBI:30089"/>
        <dbReference type="ChEBI" id="CHEBI:30909"/>
        <dbReference type="ChEBI" id="CHEBI:36707"/>
        <dbReference type="EC" id="3.1.1.47"/>
    </reaction>
    <physiologicalReaction direction="left-to-right" evidence="4">
        <dbReference type="Rhea" id="RHEA:17778"/>
    </physiologicalReaction>
</comment>
<evidence type="ECO:0000256" key="4">
    <source>
        <dbReference type="ARBA" id="ARBA00048078"/>
    </source>
</evidence>
<protein>
    <recommendedName>
        <fullName evidence="1">1-alkyl-2-acetylglycerophosphocholine esterase</fullName>
        <ecNumber evidence="1">3.1.1.47</ecNumber>
    </recommendedName>
</protein>
<accession>A0A9J7MSE0</accession>
<feature type="compositionally biased region" description="Basic and acidic residues" evidence="5">
    <location>
        <begin position="417"/>
        <end position="426"/>
    </location>
</feature>
<sequence>MMVDKQGESEENTKNVVIFSDSMAKYTQQYLSGHEFSYQVVAHRGAQIHDVTRNVREFSASDFDDSTIAAVVLHVGTNNMCNNQTLDQNVEDYKNLLQVAVDRFPNAGILLSGILPRFDSDDLNHAAQQYNIILAQLCTRFADKVKFVDLGSHFRSNRFFAMDGLHLSYQGNPRFATKLQEAVEYHFSTDQEHIRRKEAFSAGMQKVPFPKPSLLGPMSSTNSTKEEQTSPKDIEPNVPRRCLKSVSVKRKVLTRSRRKCWYPRQEKKYSDVSNWPGWTRCQGPTAACSPSGNGPKWKTEYLIRTNCCLYQRLGKTTQKTTKCQSEGNTSRGKKRKKHGVSKVDPNPRDLDILEDPDLLAEFSGQRASNQEASPRPGKRKRQSSGGLLQHTYRKTKDNFEGQKDSRVPSPSTDEDERQSTADLHDDKCPPYPVYIRMWDGQLLTADVADDSTAKVLYKAVTNVYGTGLPEEAAFYRGGVKVTQGKTLKHQGIVAESTVEVLLKLKGGGDRGDAEASEEAKAARHMTEWTVEEAVQWLQTEGKMRAEEAKPLVEEQVDGLVLWEIGDLTVESVKIISVNCLVGR</sequence>
<dbReference type="Gene3D" id="3.40.50.1110">
    <property type="entry name" value="SGNH hydrolase"/>
    <property type="match status" value="1"/>
</dbReference>
<dbReference type="AlphaFoldDB" id="A0A9J7MSE0"/>
<dbReference type="SUPFAM" id="SSF52266">
    <property type="entry name" value="SGNH hydrolase"/>
    <property type="match status" value="1"/>
</dbReference>
<evidence type="ECO:0000256" key="5">
    <source>
        <dbReference type="SAM" id="MobiDB-lite"/>
    </source>
</evidence>
<dbReference type="CDD" id="cd00229">
    <property type="entry name" value="SGNH_hydrolase"/>
    <property type="match status" value="1"/>
</dbReference>
<dbReference type="Pfam" id="PF13472">
    <property type="entry name" value="Lipase_GDSL_2"/>
    <property type="match status" value="1"/>
</dbReference>
<comment type="catalytic activity">
    <reaction evidence="3">
        <text>1-O-hexadecyl-2-acetyl-sn-glycero-3-phosphate + H2O = 1-O-hexadecyl-sn-glycero-3-phosphate + acetate + H(+)</text>
        <dbReference type="Rhea" id="RHEA:41704"/>
        <dbReference type="ChEBI" id="CHEBI:15377"/>
        <dbReference type="ChEBI" id="CHEBI:15378"/>
        <dbReference type="ChEBI" id="CHEBI:30089"/>
        <dbReference type="ChEBI" id="CHEBI:77580"/>
        <dbReference type="ChEBI" id="CHEBI:78385"/>
    </reaction>
    <physiologicalReaction direction="left-to-right" evidence="3">
        <dbReference type="Rhea" id="RHEA:41705"/>
    </physiologicalReaction>
</comment>
<dbReference type="Proteomes" id="UP000001554">
    <property type="component" value="Chromosome 6"/>
</dbReference>
<dbReference type="InterPro" id="IPR029071">
    <property type="entry name" value="Ubiquitin-like_domsf"/>
</dbReference>
<feature type="region of interest" description="Disordered" evidence="5">
    <location>
        <begin position="364"/>
        <end position="426"/>
    </location>
</feature>
<feature type="region of interest" description="Disordered" evidence="5">
    <location>
        <begin position="319"/>
        <end position="352"/>
    </location>
</feature>
<dbReference type="InterPro" id="IPR000626">
    <property type="entry name" value="Ubiquitin-like_dom"/>
</dbReference>
<organism evidence="7 8">
    <name type="scientific">Branchiostoma floridae</name>
    <name type="common">Florida lancelet</name>
    <name type="synonym">Amphioxus</name>
    <dbReference type="NCBI Taxonomy" id="7739"/>
    <lineage>
        <taxon>Eukaryota</taxon>
        <taxon>Metazoa</taxon>
        <taxon>Chordata</taxon>
        <taxon>Cephalochordata</taxon>
        <taxon>Leptocardii</taxon>
        <taxon>Amphioxiformes</taxon>
        <taxon>Branchiostomatidae</taxon>
        <taxon>Branchiostoma</taxon>
    </lineage>
</organism>
<comment type="catalytic activity">
    <reaction evidence="2">
        <text>1-O-hexadecyl-2-acetyl-sn-glycero-3-phosphocholine + H2O = 1-O-hexadecyl-sn-glycero-3-phosphocholine + acetate + H(+)</text>
        <dbReference type="Rhea" id="RHEA:40479"/>
        <dbReference type="ChEBI" id="CHEBI:15377"/>
        <dbReference type="ChEBI" id="CHEBI:15378"/>
        <dbReference type="ChEBI" id="CHEBI:30089"/>
        <dbReference type="ChEBI" id="CHEBI:44811"/>
        <dbReference type="ChEBI" id="CHEBI:64496"/>
    </reaction>
    <physiologicalReaction direction="left-to-right" evidence="2">
        <dbReference type="Rhea" id="RHEA:40480"/>
    </physiologicalReaction>
</comment>
<dbReference type="InterPro" id="IPR013830">
    <property type="entry name" value="SGNH_hydro"/>
</dbReference>
<dbReference type="KEGG" id="bfo:118417684"/>
<dbReference type="RefSeq" id="XP_035679232.1">
    <property type="nucleotide sequence ID" value="XM_035823339.1"/>
</dbReference>
<dbReference type="OrthoDB" id="10055861at2759"/>
<feature type="compositionally biased region" description="Polar residues" evidence="5">
    <location>
        <begin position="319"/>
        <end position="330"/>
    </location>
</feature>
<evidence type="ECO:0000313" key="7">
    <source>
        <dbReference type="Proteomes" id="UP000001554"/>
    </source>
</evidence>
<feature type="domain" description="Ubiquitin-like" evidence="6">
    <location>
        <begin position="431"/>
        <end position="507"/>
    </location>
</feature>
<keyword evidence="7" id="KW-1185">Reference proteome</keyword>
<feature type="compositionally biased region" description="Basic and acidic residues" evidence="5">
    <location>
        <begin position="224"/>
        <end position="235"/>
    </location>
</feature>
<evidence type="ECO:0000256" key="3">
    <source>
        <dbReference type="ARBA" id="ARBA00035804"/>
    </source>
</evidence>
<evidence type="ECO:0000256" key="1">
    <source>
        <dbReference type="ARBA" id="ARBA00013201"/>
    </source>
</evidence>
<name>A0A9J7MSE0_BRAFL</name>
<dbReference type="GO" id="GO:0003847">
    <property type="term" value="F:1-alkyl-2-acetylglycerophosphocholine esterase activity"/>
    <property type="evidence" value="ECO:0007669"/>
    <property type="project" value="UniProtKB-EC"/>
</dbReference>
<feature type="compositionally biased region" description="Basic residues" evidence="5">
    <location>
        <begin position="331"/>
        <end position="340"/>
    </location>
</feature>
<dbReference type="EC" id="3.1.1.47" evidence="1"/>
<dbReference type="InterPro" id="IPR036514">
    <property type="entry name" value="SGNH_hydro_sf"/>
</dbReference>
<reference evidence="8" key="2">
    <citation type="submission" date="2025-08" db="UniProtKB">
        <authorList>
            <consortium name="RefSeq"/>
        </authorList>
    </citation>
    <scope>IDENTIFICATION</scope>
    <source>
        <strain evidence="8">S238N-H82</strain>
        <tissue evidence="8">Testes</tissue>
    </source>
</reference>
<dbReference type="SUPFAM" id="SSF54236">
    <property type="entry name" value="Ubiquitin-like"/>
    <property type="match status" value="1"/>
</dbReference>
<reference evidence="7" key="1">
    <citation type="journal article" date="2020" name="Nat. Ecol. Evol.">
        <title>Deeply conserved synteny resolves early events in vertebrate evolution.</title>
        <authorList>
            <person name="Simakov O."/>
            <person name="Marletaz F."/>
            <person name="Yue J.X."/>
            <person name="O'Connell B."/>
            <person name="Jenkins J."/>
            <person name="Brandt A."/>
            <person name="Calef R."/>
            <person name="Tung C.H."/>
            <person name="Huang T.K."/>
            <person name="Schmutz J."/>
            <person name="Satoh N."/>
            <person name="Yu J.K."/>
            <person name="Putnam N.H."/>
            <person name="Green R.E."/>
            <person name="Rokhsar D.S."/>
        </authorList>
    </citation>
    <scope>NUCLEOTIDE SEQUENCE [LARGE SCALE GENOMIC DNA]</scope>
    <source>
        <strain evidence="7">S238N-H82</strain>
    </source>
</reference>
<dbReference type="PROSITE" id="PS50053">
    <property type="entry name" value="UBIQUITIN_2"/>
    <property type="match status" value="1"/>
</dbReference>
<feature type="compositionally biased region" description="Basic and acidic residues" evidence="5">
    <location>
        <begin position="394"/>
        <end position="406"/>
    </location>
</feature>
<evidence type="ECO:0000256" key="2">
    <source>
        <dbReference type="ARBA" id="ARBA00023721"/>
    </source>
</evidence>
<evidence type="ECO:0000313" key="8">
    <source>
        <dbReference type="RefSeq" id="XP_035679232.1"/>
    </source>
</evidence>
<feature type="region of interest" description="Disordered" evidence="5">
    <location>
        <begin position="211"/>
        <end position="237"/>
    </location>
</feature>
<dbReference type="GeneID" id="118417684"/>